<dbReference type="CDD" id="cd06445">
    <property type="entry name" value="ATase"/>
    <property type="match status" value="1"/>
</dbReference>
<evidence type="ECO:0000256" key="4">
    <source>
        <dbReference type="ARBA" id="ARBA00022603"/>
    </source>
</evidence>
<accession>A0AAU7C2B8</accession>
<dbReference type="AlphaFoldDB" id="A0AAU7C2B8"/>
<dbReference type="Gene3D" id="1.10.10.10">
    <property type="entry name" value="Winged helix-like DNA-binding domain superfamily/Winged helix DNA-binding domain"/>
    <property type="match status" value="1"/>
</dbReference>
<dbReference type="InterPro" id="IPR036631">
    <property type="entry name" value="MGMT_N_sf"/>
</dbReference>
<feature type="domain" description="Methylated-DNA-[protein]-cysteine S-methyltransferase DNA binding" evidence="9">
    <location>
        <begin position="79"/>
        <end position="163"/>
    </location>
</feature>
<dbReference type="KEGG" id="lalo:ABC765_09360"/>
<evidence type="ECO:0000256" key="6">
    <source>
        <dbReference type="ARBA" id="ARBA00022763"/>
    </source>
</evidence>
<feature type="domain" description="Methylguanine DNA methyltransferase ribonuclease-like" evidence="10">
    <location>
        <begin position="1"/>
        <end position="67"/>
    </location>
</feature>
<dbReference type="EC" id="2.1.1.63" evidence="3"/>
<dbReference type="PANTHER" id="PTHR10815:SF5">
    <property type="entry name" value="METHYLATED-DNA--PROTEIN-CYSTEINE METHYLTRANSFERASE"/>
    <property type="match status" value="1"/>
</dbReference>
<comment type="catalytic activity">
    <reaction evidence="8">
        <text>a 6-O-methyl-2'-deoxyguanosine in DNA + L-cysteinyl-[protein] = S-methyl-L-cysteinyl-[protein] + a 2'-deoxyguanosine in DNA</text>
        <dbReference type="Rhea" id="RHEA:24000"/>
        <dbReference type="Rhea" id="RHEA-COMP:10131"/>
        <dbReference type="Rhea" id="RHEA-COMP:10132"/>
        <dbReference type="Rhea" id="RHEA-COMP:11367"/>
        <dbReference type="Rhea" id="RHEA-COMP:11368"/>
        <dbReference type="ChEBI" id="CHEBI:29950"/>
        <dbReference type="ChEBI" id="CHEBI:82612"/>
        <dbReference type="ChEBI" id="CHEBI:85445"/>
        <dbReference type="ChEBI" id="CHEBI:85448"/>
        <dbReference type="EC" id="2.1.1.63"/>
    </reaction>
</comment>
<dbReference type="Pfam" id="PF01035">
    <property type="entry name" value="DNA_binding_1"/>
    <property type="match status" value="1"/>
</dbReference>
<dbReference type="GO" id="GO:0032259">
    <property type="term" value="P:methylation"/>
    <property type="evidence" value="ECO:0007669"/>
    <property type="project" value="UniProtKB-KW"/>
</dbReference>
<dbReference type="InterPro" id="IPR036388">
    <property type="entry name" value="WH-like_DNA-bd_sf"/>
</dbReference>
<evidence type="ECO:0000256" key="2">
    <source>
        <dbReference type="ARBA" id="ARBA00008711"/>
    </source>
</evidence>
<dbReference type="GO" id="GO:0003908">
    <property type="term" value="F:methylated-DNA-[protein]-cysteine S-methyltransferase activity"/>
    <property type="evidence" value="ECO:0007669"/>
    <property type="project" value="UniProtKB-EC"/>
</dbReference>
<dbReference type="GO" id="GO:0006281">
    <property type="term" value="P:DNA repair"/>
    <property type="evidence" value="ECO:0007669"/>
    <property type="project" value="UniProtKB-KW"/>
</dbReference>
<keyword evidence="6" id="KW-0227">DNA damage</keyword>
<reference evidence="11" key="1">
    <citation type="submission" date="2024-04" db="EMBL/GenBank/DDBJ databases">
        <title>Limosilactobacillus allomucosae sp. nov., a novel species isolated from wild boar faecal samples as a potential probiotics for domestic pigs.</title>
        <authorList>
            <person name="Chen B."/>
        </authorList>
    </citation>
    <scope>NUCLEOTIDE SEQUENCE</scope>
    <source>
        <strain evidence="11">WILCCON 0051</strain>
    </source>
</reference>
<dbReference type="PROSITE" id="PS00374">
    <property type="entry name" value="MGMT"/>
    <property type="match status" value="1"/>
</dbReference>
<dbReference type="SUPFAM" id="SSF46767">
    <property type="entry name" value="Methylated DNA-protein cysteine methyltransferase, C-terminal domain"/>
    <property type="match status" value="1"/>
</dbReference>
<dbReference type="EMBL" id="CP154878">
    <property type="protein sequence ID" value="XBG95246.1"/>
    <property type="molecule type" value="Genomic_DNA"/>
</dbReference>
<keyword evidence="7" id="KW-0234">DNA repair</keyword>
<evidence type="ECO:0000256" key="7">
    <source>
        <dbReference type="ARBA" id="ARBA00023204"/>
    </source>
</evidence>
<keyword evidence="5 11" id="KW-0808">Transferase</keyword>
<comment type="similarity">
    <text evidence="2">Belongs to the MGMT family.</text>
</comment>
<evidence type="ECO:0000256" key="1">
    <source>
        <dbReference type="ARBA" id="ARBA00001286"/>
    </source>
</evidence>
<evidence type="ECO:0000256" key="3">
    <source>
        <dbReference type="ARBA" id="ARBA00011918"/>
    </source>
</evidence>
<dbReference type="InterPro" id="IPR001497">
    <property type="entry name" value="MethylDNA_cys_MeTrfase_AS"/>
</dbReference>
<evidence type="ECO:0000259" key="10">
    <source>
        <dbReference type="Pfam" id="PF02870"/>
    </source>
</evidence>
<name>A0AAU7C2B8_9LACO</name>
<gene>
    <name evidence="11" type="ORF">ABC765_09360</name>
</gene>
<evidence type="ECO:0000259" key="9">
    <source>
        <dbReference type="Pfam" id="PF01035"/>
    </source>
</evidence>
<dbReference type="InterPro" id="IPR036217">
    <property type="entry name" value="MethylDNA_cys_MeTrfase_DNAb"/>
</dbReference>
<dbReference type="Gene3D" id="3.30.160.70">
    <property type="entry name" value="Methylated DNA-protein cysteine methyltransferase domain"/>
    <property type="match status" value="1"/>
</dbReference>
<sequence>MKKTIYDSPLGKMTILADDRYLYGLWFNDQKYYGGHYNLDKIESGLTSQASKTIDWLNQFFAGQNPSYNKLKLKEQATEFQLRVYNALQKIPYGHTVTYKELSDVIQEGHAVKKNLSRAVGNAIGHNQILLIVPCHRVIGSNGSLTGYAGGLERKKALLRLERKSSNESNKSY</sequence>
<dbReference type="NCBIfam" id="TIGR00589">
    <property type="entry name" value="ogt"/>
    <property type="match status" value="1"/>
</dbReference>
<dbReference type="RefSeq" id="WP_347964006.1">
    <property type="nucleotide sequence ID" value="NZ_CP154878.1"/>
</dbReference>
<dbReference type="PANTHER" id="PTHR10815">
    <property type="entry name" value="METHYLATED-DNA--PROTEIN-CYSTEINE METHYLTRANSFERASE"/>
    <property type="match status" value="1"/>
</dbReference>
<dbReference type="FunFam" id="1.10.10.10:FF:000214">
    <property type="entry name" value="Methylated-DNA--protein-cysteine methyltransferase"/>
    <property type="match status" value="1"/>
</dbReference>
<evidence type="ECO:0000256" key="8">
    <source>
        <dbReference type="ARBA" id="ARBA00049348"/>
    </source>
</evidence>
<dbReference type="SUPFAM" id="SSF53155">
    <property type="entry name" value="Methylated DNA-protein cysteine methyltransferase domain"/>
    <property type="match status" value="1"/>
</dbReference>
<evidence type="ECO:0000256" key="5">
    <source>
        <dbReference type="ARBA" id="ARBA00022679"/>
    </source>
</evidence>
<comment type="catalytic activity">
    <reaction evidence="1">
        <text>a 4-O-methyl-thymidine in DNA + L-cysteinyl-[protein] = a thymidine in DNA + S-methyl-L-cysteinyl-[protein]</text>
        <dbReference type="Rhea" id="RHEA:53428"/>
        <dbReference type="Rhea" id="RHEA-COMP:10131"/>
        <dbReference type="Rhea" id="RHEA-COMP:10132"/>
        <dbReference type="Rhea" id="RHEA-COMP:13555"/>
        <dbReference type="Rhea" id="RHEA-COMP:13556"/>
        <dbReference type="ChEBI" id="CHEBI:29950"/>
        <dbReference type="ChEBI" id="CHEBI:82612"/>
        <dbReference type="ChEBI" id="CHEBI:137386"/>
        <dbReference type="ChEBI" id="CHEBI:137387"/>
        <dbReference type="EC" id="2.1.1.63"/>
    </reaction>
</comment>
<proteinExistence type="inferred from homology"/>
<protein>
    <recommendedName>
        <fullName evidence="3">methylated-DNA--[protein]-cysteine S-methyltransferase</fullName>
        <ecNumber evidence="3">2.1.1.63</ecNumber>
    </recommendedName>
</protein>
<dbReference type="InterPro" id="IPR014048">
    <property type="entry name" value="MethylDNA_cys_MeTrfase_DNA-bd"/>
</dbReference>
<dbReference type="InterPro" id="IPR008332">
    <property type="entry name" value="MethylG_MeTrfase_N"/>
</dbReference>
<keyword evidence="4 11" id="KW-0489">Methyltransferase</keyword>
<evidence type="ECO:0000313" key="11">
    <source>
        <dbReference type="EMBL" id="XBG95246.1"/>
    </source>
</evidence>
<organism evidence="11">
    <name type="scientific">Limosilactobacillus allomucosae</name>
    <dbReference type="NCBI Taxonomy" id="3142938"/>
    <lineage>
        <taxon>Bacteria</taxon>
        <taxon>Bacillati</taxon>
        <taxon>Bacillota</taxon>
        <taxon>Bacilli</taxon>
        <taxon>Lactobacillales</taxon>
        <taxon>Lactobacillaceae</taxon>
        <taxon>Limosilactobacillus</taxon>
    </lineage>
</organism>
<dbReference type="Pfam" id="PF02870">
    <property type="entry name" value="Methyltransf_1N"/>
    <property type="match status" value="1"/>
</dbReference>